<evidence type="ECO:0000313" key="2">
    <source>
        <dbReference type="EMBL" id="GJE63436.1"/>
    </source>
</evidence>
<reference evidence="2" key="1">
    <citation type="journal article" date="2021" name="Front. Microbiol.">
        <title>Comprehensive Comparative Genomics and Phenotyping of Methylobacterium Species.</title>
        <authorList>
            <person name="Alessa O."/>
            <person name="Ogura Y."/>
            <person name="Fujitani Y."/>
            <person name="Takami H."/>
            <person name="Hayashi T."/>
            <person name="Sahin N."/>
            <person name="Tani A."/>
        </authorList>
    </citation>
    <scope>NUCLEOTIDE SEQUENCE</scope>
    <source>
        <strain evidence="2">NBRC 15686</strain>
    </source>
</reference>
<evidence type="ECO:0000313" key="3">
    <source>
        <dbReference type="Proteomes" id="UP001055039"/>
    </source>
</evidence>
<dbReference type="Proteomes" id="UP001055039">
    <property type="component" value="Unassembled WGS sequence"/>
</dbReference>
<dbReference type="InterPro" id="IPR008136">
    <property type="entry name" value="CinA_C"/>
</dbReference>
<name>A0ABQ4U866_9HYPH</name>
<proteinExistence type="predicted"/>
<dbReference type="Gene3D" id="3.90.950.20">
    <property type="entry name" value="CinA-like"/>
    <property type="match status" value="1"/>
</dbReference>
<gene>
    <name evidence="2" type="primary">pncC</name>
    <name evidence="2" type="ORF">LNAOJCKE_0633</name>
</gene>
<protein>
    <submittedName>
        <fullName evidence="2">Nicotinamide-nucleotide amidohydrolase PncC</fullName>
    </submittedName>
</protein>
<keyword evidence="3" id="KW-1185">Reference proteome</keyword>
<dbReference type="Pfam" id="PF02464">
    <property type="entry name" value="CinA"/>
    <property type="match status" value="1"/>
</dbReference>
<dbReference type="NCBIfam" id="TIGR00199">
    <property type="entry name" value="PncC_domain"/>
    <property type="match status" value="1"/>
</dbReference>
<dbReference type="EMBL" id="BPRC01000001">
    <property type="protein sequence ID" value="GJE63436.1"/>
    <property type="molecule type" value="Genomic_DNA"/>
</dbReference>
<evidence type="ECO:0000259" key="1">
    <source>
        <dbReference type="Pfam" id="PF02464"/>
    </source>
</evidence>
<comment type="caution">
    <text evidence="2">The sequence shown here is derived from an EMBL/GenBank/DDBJ whole genome shotgun (WGS) entry which is preliminary data.</text>
</comment>
<sequence length="183" mass="18685">MIKDAALLARAEALVRAYAAAGKKIATAESCTGGLVAGLLTAVPGSSAVVERGFVTYSNEAKSESIGVPIDLIVAHGAVSEPVARAMAEGALKASRADVAVSVTGIAGPGGGSEAKPVGLVHFGLATKDGPTRHVERRFGDLGRAEIRRLSVAQALALLEGAIDPFRHCEPYGEAIERRDTSG</sequence>
<dbReference type="RefSeq" id="WP_238222301.1">
    <property type="nucleotide sequence ID" value="NZ_BAAADH010000020.1"/>
</dbReference>
<reference evidence="2" key="2">
    <citation type="submission" date="2021-08" db="EMBL/GenBank/DDBJ databases">
        <authorList>
            <person name="Tani A."/>
            <person name="Ola A."/>
            <person name="Ogura Y."/>
            <person name="Katsura K."/>
            <person name="Hayashi T."/>
        </authorList>
    </citation>
    <scope>NUCLEOTIDE SEQUENCE</scope>
    <source>
        <strain evidence="2">NBRC 15686</strain>
    </source>
</reference>
<dbReference type="InterPro" id="IPR036653">
    <property type="entry name" value="CinA-like_C"/>
</dbReference>
<organism evidence="2 3">
    <name type="scientific">Methylorubrum aminovorans</name>
    <dbReference type="NCBI Taxonomy" id="269069"/>
    <lineage>
        <taxon>Bacteria</taxon>
        <taxon>Pseudomonadati</taxon>
        <taxon>Pseudomonadota</taxon>
        <taxon>Alphaproteobacteria</taxon>
        <taxon>Hyphomicrobiales</taxon>
        <taxon>Methylobacteriaceae</taxon>
        <taxon>Methylorubrum</taxon>
    </lineage>
</organism>
<accession>A0ABQ4U866</accession>
<feature type="domain" description="CinA C-terminal" evidence="1">
    <location>
        <begin position="11"/>
        <end position="161"/>
    </location>
</feature>
<dbReference type="SUPFAM" id="SSF142433">
    <property type="entry name" value="CinA-like"/>
    <property type="match status" value="1"/>
</dbReference>